<keyword evidence="8" id="KW-1185">Reference proteome</keyword>
<evidence type="ECO:0000313" key="7">
    <source>
        <dbReference type="EMBL" id="AMP10421.1"/>
    </source>
</evidence>
<feature type="transmembrane region" description="Helical" evidence="5">
    <location>
        <begin position="32"/>
        <end position="51"/>
    </location>
</feature>
<dbReference type="PANTHER" id="PTHR43774">
    <property type="entry name" value="PEPTIDE METHIONINE SULFOXIDE REDUCTASE"/>
    <property type="match status" value="1"/>
</dbReference>
<dbReference type="Gene3D" id="3.30.1060.10">
    <property type="entry name" value="Peptide methionine sulphoxide reductase MsrA"/>
    <property type="match status" value="1"/>
</dbReference>
<gene>
    <name evidence="4 7" type="primary">msrA</name>
    <name evidence="7" type="ORF">CAter282_2691</name>
</gene>
<evidence type="ECO:0000256" key="5">
    <source>
        <dbReference type="SAM" id="Phobius"/>
    </source>
</evidence>
<dbReference type="InterPro" id="IPR002569">
    <property type="entry name" value="Met_Sox_Rdtase_MsrA_dom"/>
</dbReference>
<evidence type="ECO:0000256" key="1">
    <source>
        <dbReference type="ARBA" id="ARBA00023002"/>
    </source>
</evidence>
<protein>
    <recommendedName>
        <fullName evidence="4">Peptide methionine sulfoxide reductase MsrA</fullName>
        <shortName evidence="4">Protein-methionine-S-oxide reductase</shortName>
        <ecNumber evidence="4">1.8.4.11</ecNumber>
    </recommendedName>
    <alternativeName>
        <fullName evidence="4">Peptide-methionine (S)-S-oxide reductase</fullName>
        <shortName evidence="4">Peptide Met(O) reductase</shortName>
    </alternativeName>
</protein>
<dbReference type="SUPFAM" id="SSF55068">
    <property type="entry name" value="Peptide methionine sulfoxide reductase"/>
    <property type="match status" value="1"/>
</dbReference>
<evidence type="ECO:0000256" key="4">
    <source>
        <dbReference type="HAMAP-Rule" id="MF_01401"/>
    </source>
</evidence>
<dbReference type="HAMAP" id="MF_01401">
    <property type="entry name" value="MsrA"/>
    <property type="match status" value="1"/>
</dbReference>
<dbReference type="PATRIC" id="fig|279058.18.peg.2650"/>
<evidence type="ECO:0000259" key="6">
    <source>
        <dbReference type="Pfam" id="PF01625"/>
    </source>
</evidence>
<dbReference type="GO" id="GO:0008113">
    <property type="term" value="F:peptide-methionine (S)-S-oxide reductase activity"/>
    <property type="evidence" value="ECO:0007669"/>
    <property type="project" value="UniProtKB-UniRule"/>
</dbReference>
<dbReference type="Proteomes" id="UP000071778">
    <property type="component" value="Chromosome"/>
</dbReference>
<keyword evidence="1 4" id="KW-0560">Oxidoreductase</keyword>
<dbReference type="PANTHER" id="PTHR43774:SF1">
    <property type="entry name" value="PEPTIDE METHIONINE SULFOXIDE REDUCTASE MSRA 2"/>
    <property type="match status" value="1"/>
</dbReference>
<proteinExistence type="inferred from homology"/>
<dbReference type="EMBL" id="CP013235">
    <property type="protein sequence ID" value="AMP10421.1"/>
    <property type="molecule type" value="Genomic_DNA"/>
</dbReference>
<comment type="function">
    <text evidence="4">Has an important function as a repair enzyme for proteins that have been inactivated by oxidation. Catalyzes the reversible oxidation-reduction of methionine sulfoxide in proteins to methionine.</text>
</comment>
<comment type="catalytic activity">
    <reaction evidence="2 4">
        <text>L-methionyl-[protein] + [thioredoxin]-disulfide + H2O = L-methionyl-(S)-S-oxide-[protein] + [thioredoxin]-dithiol</text>
        <dbReference type="Rhea" id="RHEA:14217"/>
        <dbReference type="Rhea" id="RHEA-COMP:10698"/>
        <dbReference type="Rhea" id="RHEA-COMP:10700"/>
        <dbReference type="Rhea" id="RHEA-COMP:12313"/>
        <dbReference type="Rhea" id="RHEA-COMP:12315"/>
        <dbReference type="ChEBI" id="CHEBI:15377"/>
        <dbReference type="ChEBI" id="CHEBI:16044"/>
        <dbReference type="ChEBI" id="CHEBI:29950"/>
        <dbReference type="ChEBI" id="CHEBI:44120"/>
        <dbReference type="ChEBI" id="CHEBI:50058"/>
        <dbReference type="EC" id="1.8.4.11"/>
    </reaction>
</comment>
<accession>A0A127QK22</accession>
<evidence type="ECO:0000256" key="2">
    <source>
        <dbReference type="ARBA" id="ARBA00047806"/>
    </source>
</evidence>
<organism evidence="7 8">
    <name type="scientific">Collimonas arenae</name>
    <dbReference type="NCBI Taxonomy" id="279058"/>
    <lineage>
        <taxon>Bacteria</taxon>
        <taxon>Pseudomonadati</taxon>
        <taxon>Pseudomonadota</taxon>
        <taxon>Betaproteobacteria</taxon>
        <taxon>Burkholderiales</taxon>
        <taxon>Oxalobacteraceae</taxon>
        <taxon>Collimonas</taxon>
    </lineage>
</organism>
<feature type="domain" description="Peptide methionine sulphoxide reductase MsrA" evidence="6">
    <location>
        <begin position="83"/>
        <end position="235"/>
    </location>
</feature>
<dbReference type="Pfam" id="PF01625">
    <property type="entry name" value="PMSR"/>
    <property type="match status" value="1"/>
</dbReference>
<sequence length="264" mass="28961">MCALFTAGRNSTNLKRIVIMDSKPQKTRRRLLHAKWLATGFIACVLGVGLLCNQGVAFSTEKAVVVPPPTGEEQAPAGEHSATAVLAGGCFWGVQGVFQHVRGVTNVVSGYTGGSRATAQYERVSEGDTGHAESVQITYDPTQVSYGRLLQIFFSVVHDPTELNRQGPDTGTQYRSAVFPLNDAQRKIATDYVGQLDRAKVFGRALATRVEPYKGFYPAETYHQNFLTLHPDHPYIVVNDLPKVDNLKRLFPALYRAQPVLVKG</sequence>
<keyword evidence="5" id="KW-1133">Transmembrane helix</keyword>
<reference evidence="7 8" key="1">
    <citation type="submission" date="2015-11" db="EMBL/GenBank/DDBJ databases">
        <title>Exploring the genomic traits of fungus-feeding bacterial genus Collimonas.</title>
        <authorList>
            <person name="Song C."/>
            <person name="Schmidt R."/>
            <person name="de Jager V."/>
            <person name="Krzyzanowska D."/>
            <person name="Jongedijk E."/>
            <person name="Cankar K."/>
            <person name="Beekwilder J."/>
            <person name="van Veen A."/>
            <person name="de Boer W."/>
            <person name="van Veen J.A."/>
            <person name="Garbeva P."/>
        </authorList>
    </citation>
    <scope>NUCLEOTIDE SEQUENCE [LARGE SCALE GENOMIC DNA]</scope>
    <source>
        <strain evidence="7 8">Ter282</strain>
    </source>
</reference>
<dbReference type="InterPro" id="IPR036509">
    <property type="entry name" value="Met_Sox_Rdtase_MsrA_sf"/>
</dbReference>
<comment type="catalytic activity">
    <reaction evidence="3 4">
        <text>[thioredoxin]-disulfide + L-methionine + H2O = L-methionine (S)-S-oxide + [thioredoxin]-dithiol</text>
        <dbReference type="Rhea" id="RHEA:19993"/>
        <dbReference type="Rhea" id="RHEA-COMP:10698"/>
        <dbReference type="Rhea" id="RHEA-COMP:10700"/>
        <dbReference type="ChEBI" id="CHEBI:15377"/>
        <dbReference type="ChEBI" id="CHEBI:29950"/>
        <dbReference type="ChEBI" id="CHEBI:50058"/>
        <dbReference type="ChEBI" id="CHEBI:57844"/>
        <dbReference type="ChEBI" id="CHEBI:58772"/>
        <dbReference type="EC" id="1.8.4.11"/>
    </reaction>
</comment>
<dbReference type="EC" id="1.8.4.11" evidence="4"/>
<dbReference type="NCBIfam" id="TIGR00401">
    <property type="entry name" value="msrA"/>
    <property type="match status" value="1"/>
</dbReference>
<evidence type="ECO:0000313" key="8">
    <source>
        <dbReference type="Proteomes" id="UP000071778"/>
    </source>
</evidence>
<name>A0A127QK22_9BURK</name>
<dbReference type="GO" id="GO:0033744">
    <property type="term" value="F:L-methionine:thioredoxin-disulfide S-oxidoreductase activity"/>
    <property type="evidence" value="ECO:0007669"/>
    <property type="project" value="RHEA"/>
</dbReference>
<keyword evidence="5" id="KW-0812">Transmembrane</keyword>
<evidence type="ECO:0000256" key="3">
    <source>
        <dbReference type="ARBA" id="ARBA00048782"/>
    </source>
</evidence>
<dbReference type="AlphaFoldDB" id="A0A127QK22"/>
<feature type="active site" evidence="4">
    <location>
        <position position="90"/>
    </location>
</feature>
<keyword evidence="5" id="KW-0472">Membrane</keyword>
<comment type="similarity">
    <text evidence="4">Belongs to the MsrA Met sulfoxide reductase family.</text>
</comment>